<accession>A0A9D4J4F7</accession>
<comment type="caution">
    <text evidence="1">The sequence shown here is derived from an EMBL/GenBank/DDBJ whole genome shotgun (WGS) entry which is preliminary data.</text>
</comment>
<reference evidence="1" key="1">
    <citation type="journal article" date="2019" name="bioRxiv">
        <title>The Genome of the Zebra Mussel, Dreissena polymorpha: A Resource for Invasive Species Research.</title>
        <authorList>
            <person name="McCartney M.A."/>
            <person name="Auch B."/>
            <person name="Kono T."/>
            <person name="Mallez S."/>
            <person name="Zhang Y."/>
            <person name="Obille A."/>
            <person name="Becker A."/>
            <person name="Abrahante J.E."/>
            <person name="Garbe J."/>
            <person name="Badalamenti J.P."/>
            <person name="Herman A."/>
            <person name="Mangelson H."/>
            <person name="Liachko I."/>
            <person name="Sullivan S."/>
            <person name="Sone E.D."/>
            <person name="Koren S."/>
            <person name="Silverstein K.A.T."/>
            <person name="Beckman K.B."/>
            <person name="Gohl D.M."/>
        </authorList>
    </citation>
    <scope>NUCLEOTIDE SEQUENCE</scope>
    <source>
        <strain evidence="1">Duluth1</strain>
        <tissue evidence="1">Whole animal</tissue>
    </source>
</reference>
<sequence length="684" mass="76080">MPRIYNRAVYTGRLAISGIFLARCVGLNKKELKHEVYDKAYKVLTTQTLADINDLRDPGADIVRVCIERELKLCGPHKFIEGGSMPVNQTVGEVMQKVASGLETISILVAGLEKLIAYLKSTVNLPDNPISKLEQAMIASKCGIAHLYKCDSKDENGVPLYVGEYMFEDTCIARASNVNKKSVKSETYTQALEALYSKTLLELIIPVVEETNQNEEEEEVHNEAVVTGVLQANVVQCLLLSPGSSRPMWYSVCCCHRGPPGQCGTMFVVVTGVLQANVDGPPPVVKPSLIEAPIMDRLLNLFSTVSNSAYTTNNVSLIDNCLTNSGLTAMCVYKKVSAESKTCDLCEFYVDQYLIATGRGSSKTECEQAAYNSAYNMLCRTSPSDIVSNHPKLPPQETTDPLLLETEMKGALPVTTESNADALRQHGFDSDVLTCSLGDMVLVEEKMWTNDRRTAAFAILQNTCNLNGLLLKWTFQNLKNAATKNYKYEAKPLGKYKCVVYVKDQEVAQFTGFGKNKVRTVACADYLFRLLEHRPVLQVVKTDDRKVWIPLATLSIEAESLRKTSMNSPSKSAQPVNFLVQAVLAHVKTFLPNKDGKELIFGPGFSDIDKRAICGEVKKQGLFYEDRFDNGDKYFAIYDKLDIRDVALRLKSQPPNTVFRKYILVPTSSLPKYSDINKKELYHM</sequence>
<reference evidence="1" key="2">
    <citation type="submission" date="2020-11" db="EMBL/GenBank/DDBJ databases">
        <authorList>
            <person name="McCartney M.A."/>
            <person name="Auch B."/>
            <person name="Kono T."/>
            <person name="Mallez S."/>
            <person name="Becker A."/>
            <person name="Gohl D.M."/>
            <person name="Silverstein K.A.T."/>
            <person name="Koren S."/>
            <person name="Bechman K.B."/>
            <person name="Herman A."/>
            <person name="Abrahante J.E."/>
            <person name="Garbe J."/>
        </authorList>
    </citation>
    <scope>NUCLEOTIDE SEQUENCE</scope>
    <source>
        <strain evidence="1">Duluth1</strain>
        <tissue evidence="1">Whole animal</tissue>
    </source>
</reference>
<protein>
    <submittedName>
        <fullName evidence="1">Uncharacterized protein</fullName>
    </submittedName>
</protein>
<name>A0A9D4J4F7_DREPO</name>
<organism evidence="1 2">
    <name type="scientific">Dreissena polymorpha</name>
    <name type="common">Zebra mussel</name>
    <name type="synonym">Mytilus polymorpha</name>
    <dbReference type="NCBI Taxonomy" id="45954"/>
    <lineage>
        <taxon>Eukaryota</taxon>
        <taxon>Metazoa</taxon>
        <taxon>Spiralia</taxon>
        <taxon>Lophotrochozoa</taxon>
        <taxon>Mollusca</taxon>
        <taxon>Bivalvia</taxon>
        <taxon>Autobranchia</taxon>
        <taxon>Heteroconchia</taxon>
        <taxon>Euheterodonta</taxon>
        <taxon>Imparidentia</taxon>
        <taxon>Neoheterodontei</taxon>
        <taxon>Myida</taxon>
        <taxon>Dreissenoidea</taxon>
        <taxon>Dreissenidae</taxon>
        <taxon>Dreissena</taxon>
    </lineage>
</organism>
<dbReference type="EMBL" id="JAIWYP010000007">
    <property type="protein sequence ID" value="KAH3795574.1"/>
    <property type="molecule type" value="Genomic_DNA"/>
</dbReference>
<dbReference type="AlphaFoldDB" id="A0A9D4J4F7"/>
<gene>
    <name evidence="1" type="ORF">DPMN_149128</name>
</gene>
<keyword evidence="2" id="KW-1185">Reference proteome</keyword>
<evidence type="ECO:0000313" key="1">
    <source>
        <dbReference type="EMBL" id="KAH3795574.1"/>
    </source>
</evidence>
<dbReference type="Proteomes" id="UP000828390">
    <property type="component" value="Unassembled WGS sequence"/>
</dbReference>
<proteinExistence type="predicted"/>
<evidence type="ECO:0000313" key="2">
    <source>
        <dbReference type="Proteomes" id="UP000828390"/>
    </source>
</evidence>